<organism evidence="12 13">
    <name type="scientific">Haloterrigena gelatinilytica</name>
    <dbReference type="NCBI Taxonomy" id="2741724"/>
    <lineage>
        <taxon>Archaea</taxon>
        <taxon>Methanobacteriati</taxon>
        <taxon>Methanobacteriota</taxon>
        <taxon>Stenosarchaea group</taxon>
        <taxon>Halobacteria</taxon>
        <taxon>Halobacteriales</taxon>
        <taxon>Natrialbaceae</taxon>
        <taxon>Haloterrigena</taxon>
    </lineage>
</organism>
<evidence type="ECO:0000313" key="12">
    <source>
        <dbReference type="EMBL" id="NUC74756.1"/>
    </source>
</evidence>
<comment type="caution">
    <text evidence="12">The sequence shown here is derived from an EMBL/GenBank/DDBJ whole genome shotgun (WGS) entry which is preliminary data.</text>
</comment>
<keyword evidence="5" id="KW-0067">ATP-binding</keyword>
<comment type="similarity">
    <text evidence="1">Belongs to the helicase family. RAD25/XPB subfamily.</text>
</comment>
<dbReference type="InterPro" id="IPR014001">
    <property type="entry name" value="Helicase_ATP-bd"/>
</dbReference>
<accession>A0ABX2LGD0</accession>
<reference evidence="12 13" key="1">
    <citation type="submission" date="2020-06" db="EMBL/GenBank/DDBJ databases">
        <title>Haloterrigena sp. nov., an extremely halophilic archaeon isolated from a saline sediment.</title>
        <authorList>
            <person name="Liu B.-B."/>
        </authorList>
    </citation>
    <scope>NUCLEOTIDE SEQUENCE [LARGE SCALE GENOMIC DNA]</scope>
    <source>
        <strain evidence="12 13">SYSU A558-1</strain>
    </source>
</reference>
<dbReference type="Pfam" id="PF04851">
    <property type="entry name" value="ResIII"/>
    <property type="match status" value="1"/>
</dbReference>
<dbReference type="EC" id="5.6.2.4" evidence="8"/>
<dbReference type="Proteomes" id="UP001016761">
    <property type="component" value="Unassembled WGS sequence"/>
</dbReference>
<dbReference type="InterPro" id="IPR027417">
    <property type="entry name" value="P-loop_NTPase"/>
</dbReference>
<dbReference type="EMBL" id="JABUQZ010000001">
    <property type="protein sequence ID" value="NUC74756.1"/>
    <property type="molecule type" value="Genomic_DNA"/>
</dbReference>
<evidence type="ECO:0000256" key="7">
    <source>
        <dbReference type="ARBA" id="ARBA00034617"/>
    </source>
</evidence>
<evidence type="ECO:0000256" key="1">
    <source>
        <dbReference type="ARBA" id="ARBA00006637"/>
    </source>
</evidence>
<dbReference type="PROSITE" id="PS51192">
    <property type="entry name" value="HELICASE_ATP_BIND_1"/>
    <property type="match status" value="1"/>
</dbReference>
<dbReference type="SMART" id="SM00487">
    <property type="entry name" value="DEXDc"/>
    <property type="match status" value="1"/>
</dbReference>
<dbReference type="Gene3D" id="3.40.50.300">
    <property type="entry name" value="P-loop containing nucleotide triphosphate hydrolases"/>
    <property type="match status" value="2"/>
</dbReference>
<dbReference type="InterPro" id="IPR032438">
    <property type="entry name" value="ERCC3_RAD25_C"/>
</dbReference>
<dbReference type="RefSeq" id="WP_174682467.1">
    <property type="nucleotide sequence ID" value="NZ_JABUQZ010000001.1"/>
</dbReference>
<protein>
    <recommendedName>
        <fullName evidence="8">DNA 3'-5' helicase</fullName>
        <ecNumber evidence="8">5.6.2.4</ecNumber>
    </recommendedName>
</protein>
<evidence type="ECO:0000256" key="5">
    <source>
        <dbReference type="ARBA" id="ARBA00022840"/>
    </source>
</evidence>
<keyword evidence="4 12" id="KW-0347">Helicase</keyword>
<evidence type="ECO:0000256" key="3">
    <source>
        <dbReference type="ARBA" id="ARBA00022801"/>
    </source>
</evidence>
<feature type="domain" description="Helicase ATP-binding" evidence="10">
    <location>
        <begin position="160"/>
        <end position="301"/>
    </location>
</feature>
<keyword evidence="13" id="KW-1185">Reference proteome</keyword>
<keyword evidence="2" id="KW-0547">Nucleotide-binding</keyword>
<comment type="catalytic activity">
    <reaction evidence="9">
        <text>ATP + H2O = ADP + phosphate + H(+)</text>
        <dbReference type="Rhea" id="RHEA:13065"/>
        <dbReference type="ChEBI" id="CHEBI:15377"/>
        <dbReference type="ChEBI" id="CHEBI:15378"/>
        <dbReference type="ChEBI" id="CHEBI:30616"/>
        <dbReference type="ChEBI" id="CHEBI:43474"/>
        <dbReference type="ChEBI" id="CHEBI:456216"/>
        <dbReference type="EC" id="5.6.2.4"/>
    </reaction>
</comment>
<dbReference type="PANTHER" id="PTHR11274:SF0">
    <property type="entry name" value="GENERAL TRANSCRIPTION AND DNA REPAIR FACTOR IIH HELICASE SUBUNIT XPB"/>
    <property type="match status" value="1"/>
</dbReference>
<evidence type="ECO:0000313" key="13">
    <source>
        <dbReference type="Proteomes" id="UP001016761"/>
    </source>
</evidence>
<gene>
    <name evidence="12" type="ORF">HTZ84_21065</name>
</gene>
<dbReference type="InterPro" id="IPR006935">
    <property type="entry name" value="Helicase/UvrB_N"/>
</dbReference>
<evidence type="ECO:0000256" key="9">
    <source>
        <dbReference type="ARBA" id="ARBA00048988"/>
    </source>
</evidence>
<evidence type="ECO:0000259" key="11">
    <source>
        <dbReference type="PROSITE" id="PS51194"/>
    </source>
</evidence>
<dbReference type="PANTHER" id="PTHR11274">
    <property type="entry name" value="RAD25/XP-B DNA REPAIR HELICASE"/>
    <property type="match status" value="1"/>
</dbReference>
<dbReference type="PROSITE" id="PS51194">
    <property type="entry name" value="HELICASE_CTER"/>
    <property type="match status" value="1"/>
</dbReference>
<feature type="domain" description="Helicase C-terminal" evidence="11">
    <location>
        <begin position="330"/>
        <end position="463"/>
    </location>
</feature>
<dbReference type="InterPro" id="IPR050615">
    <property type="entry name" value="ATP-dep_DNA_Helicase"/>
</dbReference>
<dbReference type="SUPFAM" id="SSF52540">
    <property type="entry name" value="P-loop containing nucleoside triphosphate hydrolases"/>
    <property type="match status" value="1"/>
</dbReference>
<name>A0ABX2LGD0_9EURY</name>
<comment type="catalytic activity">
    <reaction evidence="7">
        <text>Couples ATP hydrolysis with the unwinding of duplex DNA by translocating in the 3'-5' direction.</text>
        <dbReference type="EC" id="5.6.2.4"/>
    </reaction>
</comment>
<keyword evidence="3" id="KW-0378">Hydrolase</keyword>
<sequence>MDAFAEKPYKIVPKSQDEAFVVVPRFVPFNVGWLHEQNDAWNVFVVNKYVDWITELPDDIRDRVGIEQQYEEAQVHDDTVEFSSEDERDQAWDDLGGRDGGLYRRKGDTEIKIKNGKEFEIIAELIEQGNLPFTPQPVADEDLRDDRSGIQLRPYQERAWEKFRETGMVGIYWCPGAGKTFISLYIGDRINGKKLVVVPSRTLKEQWEDAIHGRKEKYPGAVDPGEWEIQTYQYLTHRNNLEDYQNDAVTLTIFDECHRLPANTFSKLATIDTTYRMGLSASPYREDGRTDYIFALTGYPIGLKWQELIELGAVQEPDVTVYLYSTQHRKRKDVANIVAERAGKILIFCDAIQKGKRLSQELDVPFVHGDTSDRMETFRENRVVIGSRVADEGVSLDELDTVVEYDFHGGSRRQEAQRVGRVMHSDGKGEHIVMMTDEEYEKHGQRLYSLEEQGFNIRFERRR</sequence>
<evidence type="ECO:0000259" key="10">
    <source>
        <dbReference type="PROSITE" id="PS51192"/>
    </source>
</evidence>
<dbReference type="InterPro" id="IPR001650">
    <property type="entry name" value="Helicase_C-like"/>
</dbReference>
<evidence type="ECO:0000256" key="8">
    <source>
        <dbReference type="ARBA" id="ARBA00034808"/>
    </source>
</evidence>
<dbReference type="Pfam" id="PF16203">
    <property type="entry name" value="ERCC3_RAD25_C"/>
    <property type="match status" value="1"/>
</dbReference>
<evidence type="ECO:0000256" key="4">
    <source>
        <dbReference type="ARBA" id="ARBA00022806"/>
    </source>
</evidence>
<evidence type="ECO:0000256" key="2">
    <source>
        <dbReference type="ARBA" id="ARBA00022741"/>
    </source>
</evidence>
<dbReference type="GO" id="GO:0004386">
    <property type="term" value="F:helicase activity"/>
    <property type="evidence" value="ECO:0007669"/>
    <property type="project" value="UniProtKB-KW"/>
</dbReference>
<proteinExistence type="inferred from homology"/>
<evidence type="ECO:0000256" key="6">
    <source>
        <dbReference type="ARBA" id="ARBA00023235"/>
    </source>
</evidence>
<keyword evidence="6" id="KW-0413">Isomerase</keyword>